<protein>
    <recommendedName>
        <fullName evidence="2">Type II secretion system protein GspG C-terminal domain-containing protein</fullName>
    </recommendedName>
</protein>
<name>A0A381Q951_9ZZZZ</name>
<evidence type="ECO:0000313" key="1">
    <source>
        <dbReference type="EMBL" id="SUZ75861.1"/>
    </source>
</evidence>
<evidence type="ECO:0008006" key="2">
    <source>
        <dbReference type="Google" id="ProtNLM"/>
    </source>
</evidence>
<organism evidence="1">
    <name type="scientific">marine metagenome</name>
    <dbReference type="NCBI Taxonomy" id="408172"/>
    <lineage>
        <taxon>unclassified sequences</taxon>
        <taxon>metagenomes</taxon>
        <taxon>ecological metagenomes</taxon>
    </lineage>
</organism>
<sequence length="135" mass="14895">VAAAGVVSLISIITGVILVGTPSESRLQRFDSTRIEDLKEIMAGMDSFWSRNERLPASLEELMADPRVEVKMQDPGSAEPYDFTAMDEDTYKLCATFDLESLTPGRPSSADFWKHGAGRQCFELDVDTSDEVTGR</sequence>
<proteinExistence type="predicted"/>
<feature type="non-terminal residue" evidence="1">
    <location>
        <position position="1"/>
    </location>
</feature>
<dbReference type="AlphaFoldDB" id="A0A381Q951"/>
<reference evidence="1" key="1">
    <citation type="submission" date="2018-05" db="EMBL/GenBank/DDBJ databases">
        <authorList>
            <person name="Lanie J.A."/>
            <person name="Ng W.-L."/>
            <person name="Kazmierczak K.M."/>
            <person name="Andrzejewski T.M."/>
            <person name="Davidsen T.M."/>
            <person name="Wayne K.J."/>
            <person name="Tettelin H."/>
            <person name="Glass J.I."/>
            <person name="Rusch D."/>
            <person name="Podicherti R."/>
            <person name="Tsui H.-C.T."/>
            <person name="Winkler M.E."/>
        </authorList>
    </citation>
    <scope>NUCLEOTIDE SEQUENCE</scope>
</reference>
<dbReference type="EMBL" id="UINC01001260">
    <property type="protein sequence ID" value="SUZ75861.1"/>
    <property type="molecule type" value="Genomic_DNA"/>
</dbReference>
<gene>
    <name evidence="1" type="ORF">METZ01_LOCUS28715</name>
</gene>
<accession>A0A381Q951</accession>